<sequence>MKIRIQGNSVRFRLSRTEVEKLCSTGRIEDATSFGTTQFGYAVKSDATIEQLTASYTEHQITLSVPQSFLENWPDNQLVGFEANMLLDGENTLYLLIEKDFKCLDNTTEDQSDNYENPLKSC</sequence>
<dbReference type="Pfam" id="PF22668">
    <property type="entry name" value="DUF7009"/>
    <property type="match status" value="1"/>
</dbReference>
<reference evidence="1 2" key="1">
    <citation type="submission" date="2018-07" db="EMBL/GenBank/DDBJ databases">
        <title>Dyadobacter roseus sp. nov., isolated from rose rhizosphere soil.</title>
        <authorList>
            <person name="Chen L."/>
        </authorList>
    </citation>
    <scope>NUCLEOTIDE SEQUENCE [LARGE SCALE GENOMIC DNA]</scope>
    <source>
        <strain evidence="1 2">RS19</strain>
    </source>
</reference>
<dbReference type="EMBL" id="QNUL01000027">
    <property type="protein sequence ID" value="REA57511.1"/>
    <property type="molecule type" value="Genomic_DNA"/>
</dbReference>
<evidence type="ECO:0000313" key="2">
    <source>
        <dbReference type="Proteomes" id="UP000256373"/>
    </source>
</evidence>
<protein>
    <submittedName>
        <fullName evidence="1">Uncharacterized protein</fullName>
    </submittedName>
</protein>
<dbReference type="Proteomes" id="UP000256373">
    <property type="component" value="Unassembled WGS sequence"/>
</dbReference>
<organism evidence="1 2">
    <name type="scientific">Dyadobacter luteus</name>
    <dbReference type="NCBI Taxonomy" id="2259619"/>
    <lineage>
        <taxon>Bacteria</taxon>
        <taxon>Pseudomonadati</taxon>
        <taxon>Bacteroidota</taxon>
        <taxon>Cytophagia</taxon>
        <taxon>Cytophagales</taxon>
        <taxon>Spirosomataceae</taxon>
        <taxon>Dyadobacter</taxon>
    </lineage>
</organism>
<accession>A0A3D8Y521</accession>
<dbReference type="RefSeq" id="WP_115833413.1">
    <property type="nucleotide sequence ID" value="NZ_QNUL01000027.1"/>
</dbReference>
<dbReference type="InterPro" id="IPR053825">
    <property type="entry name" value="DUF7009"/>
</dbReference>
<evidence type="ECO:0000313" key="1">
    <source>
        <dbReference type="EMBL" id="REA57511.1"/>
    </source>
</evidence>
<proteinExistence type="predicted"/>
<comment type="caution">
    <text evidence="1">The sequence shown here is derived from an EMBL/GenBank/DDBJ whole genome shotgun (WGS) entry which is preliminary data.</text>
</comment>
<dbReference type="OrthoDB" id="7060517at2"/>
<dbReference type="AlphaFoldDB" id="A0A3D8Y521"/>
<gene>
    <name evidence="1" type="ORF">DSL64_23575</name>
</gene>
<keyword evidence="2" id="KW-1185">Reference proteome</keyword>
<name>A0A3D8Y521_9BACT</name>